<comment type="similarity">
    <text evidence="1">Belongs to the N(4)/N(6)-methyltransferase family.</text>
</comment>
<dbReference type="GO" id="GO:0005737">
    <property type="term" value="C:cytoplasm"/>
    <property type="evidence" value="ECO:0007669"/>
    <property type="project" value="TreeGrafter"/>
</dbReference>
<evidence type="ECO:0000256" key="1">
    <source>
        <dbReference type="ARBA" id="ARBA00006594"/>
    </source>
</evidence>
<dbReference type="Proteomes" id="UP000316443">
    <property type="component" value="Unassembled WGS sequence"/>
</dbReference>
<evidence type="ECO:0000313" key="7">
    <source>
        <dbReference type="Proteomes" id="UP000316443"/>
    </source>
</evidence>
<comment type="caution">
    <text evidence="6">The sequence shown here is derived from an EMBL/GenBank/DDBJ whole genome shotgun (WGS) entry which is preliminary data.</text>
</comment>
<keyword evidence="2 6" id="KW-0489">Methyltransferase</keyword>
<accession>A0A551X6J2</accession>
<dbReference type="GO" id="GO:0009307">
    <property type="term" value="P:DNA restriction-modification system"/>
    <property type="evidence" value="ECO:0007669"/>
    <property type="project" value="InterPro"/>
</dbReference>
<proteinExistence type="inferred from homology"/>
<feature type="domain" description="DNA methylase N-4/N-6" evidence="4">
    <location>
        <begin position="23"/>
        <end position="363"/>
    </location>
</feature>
<dbReference type="EMBL" id="SFCA01000220">
    <property type="protein sequence ID" value="TRT44343.1"/>
    <property type="molecule type" value="Genomic_DNA"/>
</dbReference>
<protein>
    <submittedName>
        <fullName evidence="6">Site-specific DNA-methyltransferase</fullName>
    </submittedName>
</protein>
<feature type="domain" description="Restriction endonuclease type IV Mrr" evidence="5">
    <location>
        <begin position="408"/>
        <end position="498"/>
    </location>
</feature>
<gene>
    <name evidence="6" type="ORF">EWV85_20520</name>
</gene>
<dbReference type="InterPro" id="IPR011856">
    <property type="entry name" value="tRNA_endonuc-like_dom_sf"/>
</dbReference>
<dbReference type="SUPFAM" id="SSF52980">
    <property type="entry name" value="Restriction endonuclease-like"/>
    <property type="match status" value="1"/>
</dbReference>
<name>A0A551X6J2_MICAE</name>
<dbReference type="PANTHER" id="PTHR13370:SF3">
    <property type="entry name" value="TRNA (GUANINE(10)-N2)-METHYLTRANSFERASE HOMOLOG"/>
    <property type="match status" value="1"/>
</dbReference>
<organism evidence="6 7">
    <name type="scientific">Microcystis aeruginosa Ma_QC_C_20070703_M131</name>
    <dbReference type="NCBI Taxonomy" id="2486263"/>
    <lineage>
        <taxon>Bacteria</taxon>
        <taxon>Bacillati</taxon>
        <taxon>Cyanobacteriota</taxon>
        <taxon>Cyanophyceae</taxon>
        <taxon>Oscillatoriophycideae</taxon>
        <taxon>Chroococcales</taxon>
        <taxon>Microcystaceae</taxon>
        <taxon>Microcystis</taxon>
    </lineage>
</organism>
<reference evidence="6 7" key="1">
    <citation type="submission" date="2019-01" db="EMBL/GenBank/DDBJ databases">
        <title>Coherence of Microcystis species and biogeography revealed through population genomics.</title>
        <authorList>
            <person name="Perez-Carrascal O.M."/>
            <person name="Terrat Y."/>
            <person name="Giani A."/>
            <person name="Fortin N."/>
            <person name="Tromas N."/>
            <person name="Shapiro B.J."/>
        </authorList>
    </citation>
    <scope>NUCLEOTIDE SEQUENCE [LARGE SCALE GENOMIC DNA]</scope>
    <source>
        <strain evidence="6">Ma_QC_C_20070703_M131</strain>
    </source>
</reference>
<dbReference type="PANTHER" id="PTHR13370">
    <property type="entry name" value="RNA METHYLASE-RELATED"/>
    <property type="match status" value="1"/>
</dbReference>
<dbReference type="InterPro" id="IPR001091">
    <property type="entry name" value="RM_Methyltransferase"/>
</dbReference>
<dbReference type="GO" id="GO:0032259">
    <property type="term" value="P:methylation"/>
    <property type="evidence" value="ECO:0007669"/>
    <property type="project" value="UniProtKB-KW"/>
</dbReference>
<dbReference type="InterPro" id="IPR002941">
    <property type="entry name" value="DNA_methylase_N4/N6"/>
</dbReference>
<dbReference type="InterPro" id="IPR002052">
    <property type="entry name" value="DNA_methylase_N6_adenine_CS"/>
</dbReference>
<dbReference type="InterPro" id="IPR011335">
    <property type="entry name" value="Restrct_endonuc-II-like"/>
</dbReference>
<evidence type="ECO:0000259" key="4">
    <source>
        <dbReference type="Pfam" id="PF01555"/>
    </source>
</evidence>
<keyword evidence="3 6" id="KW-0808">Transferase</keyword>
<sequence length="560" mass="64326">MVNKLYYGDNLEVLRKYIKDESIDLCYIDPPFNSKRNYNQIYNNLGKEDQAQAQAFVDTWTWDNHANEALEEIQSNYQGKFTSQTIDLIDGLTKVLGKGSLLAYLVSMTLRIVEIHRVLKSTGSFYLHCDPTASHYLKIVLDTVFCSQGGDFKNEISWKRQSAHSDAKKKFCDIVDIIFYYVKSSQASFYPQYGEHDSNYVDKFYRHDDNDGRGMYRLSDMASPNPRPNMMYEWMGFPYPSKGWRYQKETMQQLHDQDRIYYPRHSDGQFNTKKRPQLKRYLNEQEGSIITNLWTDIQSLSPHAAEKLGYPTQKPEALLERIIKASSNKGDVILDAYCGCGTTIAVAERLERNWIGIDITYQSISLMLKRLEDSFGKNVLDKIELNGIPKDIESAKALATKPDDRTRKEFEKWAVLTYSNNRAVINDKKGADKGIDAIAYFQGDKDNREKIIFQVKSGNVKSGDIRDIQGTMTLQGAALGIFITLKPPSKDMIQTAKSAGIYRGRYRSQSVDKIEIVTVQEILEQKKRLDVILTFEVLKAAEKQRETQGQQMSLDIPFPE</sequence>
<dbReference type="SUPFAM" id="SSF53335">
    <property type="entry name" value="S-adenosyl-L-methionine-dependent methyltransferases"/>
    <property type="match status" value="1"/>
</dbReference>
<dbReference type="GO" id="GO:0008170">
    <property type="term" value="F:N-methyltransferase activity"/>
    <property type="evidence" value="ECO:0007669"/>
    <property type="project" value="InterPro"/>
</dbReference>
<evidence type="ECO:0000256" key="3">
    <source>
        <dbReference type="ARBA" id="ARBA00022679"/>
    </source>
</evidence>
<dbReference type="PROSITE" id="PS00092">
    <property type="entry name" value="N6_MTASE"/>
    <property type="match status" value="1"/>
</dbReference>
<evidence type="ECO:0000313" key="6">
    <source>
        <dbReference type="EMBL" id="TRT44343.1"/>
    </source>
</evidence>
<dbReference type="Pfam" id="PF01555">
    <property type="entry name" value="N6_N4_Mtase"/>
    <property type="match status" value="1"/>
</dbReference>
<dbReference type="AlphaFoldDB" id="A0A551X6J2"/>
<evidence type="ECO:0000259" key="5">
    <source>
        <dbReference type="Pfam" id="PF04471"/>
    </source>
</evidence>
<dbReference type="InterPro" id="IPR029063">
    <property type="entry name" value="SAM-dependent_MTases_sf"/>
</dbReference>
<dbReference type="Gene3D" id="3.40.1350.10">
    <property type="match status" value="1"/>
</dbReference>
<dbReference type="GO" id="GO:0003677">
    <property type="term" value="F:DNA binding"/>
    <property type="evidence" value="ECO:0007669"/>
    <property type="project" value="InterPro"/>
</dbReference>
<dbReference type="PRINTS" id="PR00508">
    <property type="entry name" value="S21N4MTFRASE"/>
</dbReference>
<dbReference type="InterPro" id="IPR007560">
    <property type="entry name" value="Restrct_endonuc_IV_Mrr"/>
</dbReference>
<dbReference type="Gene3D" id="3.40.50.150">
    <property type="entry name" value="Vaccinia Virus protein VP39"/>
    <property type="match status" value="1"/>
</dbReference>
<evidence type="ECO:0000256" key="2">
    <source>
        <dbReference type="ARBA" id="ARBA00022603"/>
    </source>
</evidence>
<dbReference type="GO" id="GO:0004519">
    <property type="term" value="F:endonuclease activity"/>
    <property type="evidence" value="ECO:0007669"/>
    <property type="project" value="InterPro"/>
</dbReference>
<dbReference type="Pfam" id="PF04471">
    <property type="entry name" value="Mrr_cat"/>
    <property type="match status" value="1"/>
</dbReference>